<evidence type="ECO:0000313" key="1">
    <source>
        <dbReference type="EMBL" id="GEN58154.1"/>
    </source>
</evidence>
<sequence>MEPLQKVLIIGLNEIISRGVLAINGTTPPGYLFFSAGSVRCVGNWHDVGYGDTRVSIWWNYDKSKNPNEINEKYTTSEPLCLERHYKDFVGALVSTFVSNESGFFIRKNTRPNHRHELKIHDTYLRAGEGDVINTVDEQMPKGFNIIRDMISAQRTYTP</sequence>
<evidence type="ECO:0000313" key="2">
    <source>
        <dbReference type="Proteomes" id="UP000321635"/>
    </source>
</evidence>
<accession>A0A511X5E6</accession>
<gene>
    <name evidence="1" type="ORF">ANI02nite_00380</name>
</gene>
<dbReference type="AlphaFoldDB" id="A0A511X5E6"/>
<proteinExistence type="predicted"/>
<reference evidence="1 2" key="1">
    <citation type="submission" date="2019-07" db="EMBL/GenBank/DDBJ databases">
        <title>Whole genome shotgun sequence of Acetobacter nitrogenifigens NBRC 105050.</title>
        <authorList>
            <person name="Hosoyama A."/>
            <person name="Uohara A."/>
            <person name="Ohji S."/>
            <person name="Ichikawa N."/>
        </authorList>
    </citation>
    <scope>NUCLEOTIDE SEQUENCE [LARGE SCALE GENOMIC DNA]</scope>
    <source>
        <strain evidence="1 2">NBRC 105050</strain>
    </source>
</reference>
<dbReference type="Proteomes" id="UP000321635">
    <property type="component" value="Unassembled WGS sequence"/>
</dbReference>
<dbReference type="STRING" id="1120919.GCA_000429165_00039"/>
<name>A0A511X5E6_9PROT</name>
<comment type="caution">
    <text evidence="1">The sequence shown here is derived from an EMBL/GenBank/DDBJ whole genome shotgun (WGS) entry which is preliminary data.</text>
</comment>
<organism evidence="1 2">
    <name type="scientific">Acetobacter nitrogenifigens DSM 23921 = NBRC 105050</name>
    <dbReference type="NCBI Taxonomy" id="1120919"/>
    <lineage>
        <taxon>Bacteria</taxon>
        <taxon>Pseudomonadati</taxon>
        <taxon>Pseudomonadota</taxon>
        <taxon>Alphaproteobacteria</taxon>
        <taxon>Acetobacterales</taxon>
        <taxon>Acetobacteraceae</taxon>
        <taxon>Acetobacter</taxon>
    </lineage>
</organism>
<keyword evidence="2" id="KW-1185">Reference proteome</keyword>
<dbReference type="EMBL" id="BJYF01000001">
    <property type="protein sequence ID" value="GEN58154.1"/>
    <property type="molecule type" value="Genomic_DNA"/>
</dbReference>
<protein>
    <submittedName>
        <fullName evidence="1">Uncharacterized protein</fullName>
    </submittedName>
</protein>